<evidence type="ECO:0000313" key="1">
    <source>
        <dbReference type="EMBL" id="MBD8035803.1"/>
    </source>
</evidence>
<gene>
    <name evidence="1" type="ORF">H9635_03550</name>
</gene>
<name>A0ABR8XV38_9BACL</name>
<dbReference type="EMBL" id="JACSPZ010000002">
    <property type="protein sequence ID" value="MBD8035803.1"/>
    <property type="molecule type" value="Genomic_DNA"/>
</dbReference>
<dbReference type="RefSeq" id="WP_191698782.1">
    <property type="nucleotide sequence ID" value="NZ_JACSPZ010000002.1"/>
</dbReference>
<organism evidence="1 2">
    <name type="scientific">Solibacillus faecavium</name>
    <dbReference type="NCBI Taxonomy" id="2762221"/>
    <lineage>
        <taxon>Bacteria</taxon>
        <taxon>Bacillati</taxon>
        <taxon>Bacillota</taxon>
        <taxon>Bacilli</taxon>
        <taxon>Bacillales</taxon>
        <taxon>Caryophanaceae</taxon>
        <taxon>Solibacillus</taxon>
    </lineage>
</organism>
<proteinExistence type="predicted"/>
<evidence type="ECO:0008006" key="3">
    <source>
        <dbReference type="Google" id="ProtNLM"/>
    </source>
</evidence>
<evidence type="ECO:0000313" key="2">
    <source>
        <dbReference type="Proteomes" id="UP000619101"/>
    </source>
</evidence>
<protein>
    <recommendedName>
        <fullName evidence="3">Aminopeptidase</fullName>
    </recommendedName>
</protein>
<keyword evidence="2" id="KW-1185">Reference proteome</keyword>
<dbReference type="Proteomes" id="UP000619101">
    <property type="component" value="Unassembled WGS sequence"/>
</dbReference>
<comment type="caution">
    <text evidence="1">The sequence shown here is derived from an EMBL/GenBank/DDBJ whole genome shotgun (WGS) entry which is preliminary data.</text>
</comment>
<sequence length="279" mass="32764">MKIYDIANPFLSSYEPTENYYENYFSKNLDIYSYYFEHHCLNKEVKLEKALVQHPAMIQKMKWIARKIASLTPEVTIKYEDLYPIKFTKDVYIFVGLGGSNAYTYRSMDPQIAFCVEKFEADEDALKVIIAHEFGHATHHLFTTYNGIDAATISWSNPLTWLLQEGVATYLSTEVVKVQQDIYFAYKRDVEWLSFCEENKTKIIGAFQKDLMQKSSKEIFKEWFSINGGQTFDYTRLGYYIGYVLVHHLAADEGIVNAMLYWRHADFEERMKELLHTIL</sequence>
<accession>A0ABR8XV38</accession>
<reference evidence="1 2" key="1">
    <citation type="submission" date="2020-08" db="EMBL/GenBank/DDBJ databases">
        <title>A Genomic Blueprint of the Chicken Gut Microbiome.</title>
        <authorList>
            <person name="Gilroy R."/>
            <person name="Ravi A."/>
            <person name="Getino M."/>
            <person name="Pursley I."/>
            <person name="Horton D.L."/>
            <person name="Alikhan N.-F."/>
            <person name="Baker D."/>
            <person name="Gharbi K."/>
            <person name="Hall N."/>
            <person name="Watson M."/>
            <person name="Adriaenssens E.M."/>
            <person name="Foster-Nyarko E."/>
            <person name="Jarju S."/>
            <person name="Secka A."/>
            <person name="Antonio M."/>
            <person name="Oren A."/>
            <person name="Chaudhuri R."/>
            <person name="La Ragione R.M."/>
            <person name="Hildebrand F."/>
            <person name="Pallen M.J."/>
        </authorList>
    </citation>
    <scope>NUCLEOTIDE SEQUENCE [LARGE SCALE GENOMIC DNA]</scope>
    <source>
        <strain evidence="1 2">A46</strain>
    </source>
</reference>